<dbReference type="GO" id="GO:0008270">
    <property type="term" value="F:zinc ion binding"/>
    <property type="evidence" value="ECO:0007669"/>
    <property type="project" value="InterPro"/>
</dbReference>
<evidence type="ECO:0000256" key="5">
    <source>
        <dbReference type="ARBA" id="ARBA00023242"/>
    </source>
</evidence>
<reference evidence="8" key="1">
    <citation type="submission" date="2021-03" db="EMBL/GenBank/DDBJ databases">
        <authorList>
            <person name="Tagirdzhanova G."/>
        </authorList>
    </citation>
    <scope>NUCLEOTIDE SEQUENCE</scope>
</reference>
<dbReference type="AlphaFoldDB" id="A0A8H3IRW8"/>
<proteinExistence type="predicted"/>
<dbReference type="GO" id="GO:0005634">
    <property type="term" value="C:nucleus"/>
    <property type="evidence" value="ECO:0007669"/>
    <property type="project" value="UniProtKB-SubCell"/>
</dbReference>
<gene>
    <name evidence="8" type="ORF">IMSHALPRED_006005</name>
</gene>
<protein>
    <recommendedName>
        <fullName evidence="7">Xylanolytic transcriptional activator regulatory domain-containing protein</fullName>
    </recommendedName>
</protein>
<dbReference type="PANTHER" id="PTHR47540:SF6">
    <property type="entry name" value="ZN(II)2CYS6 TRANSCRIPTION FACTOR (EUROFUNG)"/>
    <property type="match status" value="1"/>
</dbReference>
<dbReference type="InterPro" id="IPR007219">
    <property type="entry name" value="XnlR_reg_dom"/>
</dbReference>
<evidence type="ECO:0000256" key="4">
    <source>
        <dbReference type="ARBA" id="ARBA00023163"/>
    </source>
</evidence>
<dbReference type="PANTHER" id="PTHR47540">
    <property type="entry name" value="THIAMINE REPRESSIBLE GENES REGULATORY PROTEIN THI5"/>
    <property type="match status" value="1"/>
</dbReference>
<evidence type="ECO:0000256" key="2">
    <source>
        <dbReference type="ARBA" id="ARBA00023015"/>
    </source>
</evidence>
<sequence length="679" mass="76270">MPPQLQKVQATKDQMFWTSAVHLRELQRKAEAYDREQQLREGLTSPANSDQAGRMACDQERLPSGLRFLHPNNPSTIPIVPYLPENAPAQATLEGLRMSNPLTSEKSTFITDASGTQRYLGHSSTWSFSQWVFNTIKDHLGEPKSPGILISFDASAYELEWGNCREPALSDTSGLPSVDYAIYLTNTVIFHIGHLFYLFDEAGFIRELYEFHEKPSEKVRTSKMWYIQYLLILAFGKAFLERPAKSTAPPGSKYFIQAMNLLPNTEAMYREPILAIEILCMVSLYLQSVDMRRSAYSYIGHALRMALTRGLHREMSVEYFSPQDLERGRNIWWTVYILDRKFSSLMGNPPSIRDQDVTIQLPPQTNGRQTAATLGVHVELSRLIAQVINSIYAVDGSLDTTFLRAIQLLLPSMASLAERHQNVLRIRLTCPGGKVSRVTASLNLSYHQCIILAIRPLLLCLLQKRLDTLNLPAPPRILADPIQSLLQTCIESATEILRTLLALQEEGLLEHFLPFDLESTFSSAFVLIVASVILPSSFCGQVMVGDRKCKDAAFFILDDMIYRGSVPAKHRKVDLEQLDGMVTSVLQKEQQHSSNRRMTETINSDAGPQDFDDLSTGGSSMEHIQPGWQLSWTNQNVSNYPAQIDSIAQTLASYNGGASLDDVSIDQWLWNDTDPAMGI</sequence>
<dbReference type="Proteomes" id="UP000664534">
    <property type="component" value="Unassembled WGS sequence"/>
</dbReference>
<keyword evidence="9" id="KW-1185">Reference proteome</keyword>
<evidence type="ECO:0000313" key="9">
    <source>
        <dbReference type="Proteomes" id="UP000664534"/>
    </source>
</evidence>
<accession>A0A8H3IRW8</accession>
<dbReference type="SMART" id="SM00906">
    <property type="entry name" value="Fungal_trans"/>
    <property type="match status" value="1"/>
</dbReference>
<evidence type="ECO:0000313" key="8">
    <source>
        <dbReference type="EMBL" id="CAF9923739.1"/>
    </source>
</evidence>
<keyword evidence="4" id="KW-0804">Transcription</keyword>
<keyword evidence="3" id="KW-0238">DNA-binding</keyword>
<dbReference type="InterPro" id="IPR051711">
    <property type="entry name" value="Stress_Response_Reg"/>
</dbReference>
<comment type="caution">
    <text evidence="8">The sequence shown here is derived from an EMBL/GenBank/DDBJ whole genome shotgun (WGS) entry which is preliminary data.</text>
</comment>
<comment type="subcellular location">
    <subcellularLocation>
        <location evidence="1">Nucleus</location>
    </subcellularLocation>
</comment>
<name>A0A8H3IRW8_9LECA</name>
<keyword evidence="5" id="KW-0539">Nucleus</keyword>
<dbReference type="GO" id="GO:0006351">
    <property type="term" value="P:DNA-templated transcription"/>
    <property type="evidence" value="ECO:0007669"/>
    <property type="project" value="InterPro"/>
</dbReference>
<evidence type="ECO:0000259" key="7">
    <source>
        <dbReference type="SMART" id="SM00906"/>
    </source>
</evidence>
<evidence type="ECO:0000256" key="6">
    <source>
        <dbReference type="SAM" id="MobiDB-lite"/>
    </source>
</evidence>
<dbReference type="EMBL" id="CAJPDT010000034">
    <property type="protein sequence ID" value="CAF9923739.1"/>
    <property type="molecule type" value="Genomic_DNA"/>
</dbReference>
<feature type="region of interest" description="Disordered" evidence="6">
    <location>
        <begin position="588"/>
        <end position="621"/>
    </location>
</feature>
<keyword evidence="2" id="KW-0805">Transcription regulation</keyword>
<dbReference type="OrthoDB" id="3548654at2759"/>
<dbReference type="GO" id="GO:0043565">
    <property type="term" value="F:sequence-specific DNA binding"/>
    <property type="evidence" value="ECO:0007669"/>
    <property type="project" value="TreeGrafter"/>
</dbReference>
<dbReference type="GO" id="GO:0045944">
    <property type="term" value="P:positive regulation of transcription by RNA polymerase II"/>
    <property type="evidence" value="ECO:0007669"/>
    <property type="project" value="TreeGrafter"/>
</dbReference>
<dbReference type="Pfam" id="PF04082">
    <property type="entry name" value="Fungal_trans"/>
    <property type="match status" value="1"/>
</dbReference>
<dbReference type="CDD" id="cd12148">
    <property type="entry name" value="fungal_TF_MHR"/>
    <property type="match status" value="1"/>
</dbReference>
<feature type="domain" description="Xylanolytic transcriptional activator regulatory" evidence="7">
    <location>
        <begin position="295"/>
        <end position="368"/>
    </location>
</feature>
<evidence type="ECO:0000256" key="1">
    <source>
        <dbReference type="ARBA" id="ARBA00004123"/>
    </source>
</evidence>
<evidence type="ECO:0000256" key="3">
    <source>
        <dbReference type="ARBA" id="ARBA00023125"/>
    </source>
</evidence>
<organism evidence="8 9">
    <name type="scientific">Imshaugia aleurites</name>
    <dbReference type="NCBI Taxonomy" id="172621"/>
    <lineage>
        <taxon>Eukaryota</taxon>
        <taxon>Fungi</taxon>
        <taxon>Dikarya</taxon>
        <taxon>Ascomycota</taxon>
        <taxon>Pezizomycotina</taxon>
        <taxon>Lecanoromycetes</taxon>
        <taxon>OSLEUM clade</taxon>
        <taxon>Lecanoromycetidae</taxon>
        <taxon>Lecanorales</taxon>
        <taxon>Lecanorineae</taxon>
        <taxon>Parmeliaceae</taxon>
        <taxon>Imshaugia</taxon>
    </lineage>
</organism>